<comment type="caution">
    <text evidence="1">The sequence shown here is derived from an EMBL/GenBank/DDBJ whole genome shotgun (WGS) entry which is preliminary data.</text>
</comment>
<proteinExistence type="predicted"/>
<evidence type="ECO:0000313" key="2">
    <source>
        <dbReference type="Proteomes" id="UP000287188"/>
    </source>
</evidence>
<organism evidence="1 2">
    <name type="scientific">Dictyobacter kobayashii</name>
    <dbReference type="NCBI Taxonomy" id="2014872"/>
    <lineage>
        <taxon>Bacteria</taxon>
        <taxon>Bacillati</taxon>
        <taxon>Chloroflexota</taxon>
        <taxon>Ktedonobacteria</taxon>
        <taxon>Ktedonobacterales</taxon>
        <taxon>Dictyobacteraceae</taxon>
        <taxon>Dictyobacter</taxon>
    </lineage>
</organism>
<dbReference type="Gene3D" id="2.60.120.200">
    <property type="match status" value="1"/>
</dbReference>
<gene>
    <name evidence="1" type="ORF">KDK_63070</name>
</gene>
<evidence type="ECO:0008006" key="3">
    <source>
        <dbReference type="Google" id="ProtNLM"/>
    </source>
</evidence>
<evidence type="ECO:0000313" key="1">
    <source>
        <dbReference type="EMBL" id="GCE22507.1"/>
    </source>
</evidence>
<dbReference type="InterPro" id="IPR013320">
    <property type="entry name" value="ConA-like_dom_sf"/>
</dbReference>
<dbReference type="EMBL" id="BIFS01000002">
    <property type="protein sequence ID" value="GCE22507.1"/>
    <property type="molecule type" value="Genomic_DNA"/>
</dbReference>
<protein>
    <recommendedName>
        <fullName evidence="3">LamG-like jellyroll fold domain-containing protein</fullName>
    </recommendedName>
</protein>
<sequence length="63" mass="7136">MWNRNDSDFVNGTLDEVRFYQSALSDSQIATLYNTNNQASVARYIDRHAAGRSMCSPLLYATD</sequence>
<dbReference type="OrthoDB" id="7294637at2"/>
<accession>A0A402ATT4</accession>
<dbReference type="RefSeq" id="WP_126555424.1">
    <property type="nucleotide sequence ID" value="NZ_BIFS01000002.1"/>
</dbReference>
<dbReference type="SUPFAM" id="SSF49899">
    <property type="entry name" value="Concanavalin A-like lectins/glucanases"/>
    <property type="match status" value="1"/>
</dbReference>
<reference evidence="2" key="1">
    <citation type="submission" date="2018-12" db="EMBL/GenBank/DDBJ databases">
        <title>Tengunoibacter tsumagoiensis gen. nov., sp. nov., Dictyobacter kobayashii sp. nov., D. alpinus sp. nov., and D. joshuensis sp. nov. and description of Dictyobacteraceae fam. nov. within the order Ktedonobacterales isolated from Tengu-no-mugimeshi.</title>
        <authorList>
            <person name="Wang C.M."/>
            <person name="Zheng Y."/>
            <person name="Sakai Y."/>
            <person name="Toyoda A."/>
            <person name="Minakuchi Y."/>
            <person name="Abe K."/>
            <person name="Yokota A."/>
            <person name="Yabe S."/>
        </authorList>
    </citation>
    <scope>NUCLEOTIDE SEQUENCE [LARGE SCALE GENOMIC DNA]</scope>
    <source>
        <strain evidence="2">Uno11</strain>
    </source>
</reference>
<dbReference type="Proteomes" id="UP000287188">
    <property type="component" value="Unassembled WGS sequence"/>
</dbReference>
<keyword evidence="2" id="KW-1185">Reference proteome</keyword>
<name>A0A402ATT4_9CHLR</name>
<dbReference type="AlphaFoldDB" id="A0A402ATT4"/>